<reference evidence="2 3" key="1">
    <citation type="submission" date="2020-08" db="EMBL/GenBank/DDBJ databases">
        <title>Genomic Encyclopedia of Type Strains, Phase IV (KMG-IV): sequencing the most valuable type-strain genomes for metagenomic binning, comparative biology and taxonomic classification.</title>
        <authorList>
            <person name="Goeker M."/>
        </authorList>
    </citation>
    <scope>NUCLEOTIDE SEQUENCE [LARGE SCALE GENOMIC DNA]</scope>
    <source>
        <strain evidence="2 3">DSM 100044</strain>
    </source>
</reference>
<accession>A0A7W9BH83</accession>
<evidence type="ECO:0000256" key="1">
    <source>
        <dbReference type="SAM" id="MobiDB-lite"/>
    </source>
</evidence>
<feature type="non-terminal residue" evidence="2">
    <location>
        <position position="85"/>
    </location>
</feature>
<protein>
    <recommendedName>
        <fullName evidence="4">Twin-arginine translocation signal domain-containing protein</fullName>
    </recommendedName>
</protein>
<gene>
    <name evidence="2" type="ORF">FHS94_003973</name>
</gene>
<dbReference type="Proteomes" id="UP000546200">
    <property type="component" value="Unassembled WGS sequence"/>
</dbReference>
<keyword evidence="3" id="KW-1185">Reference proteome</keyword>
<evidence type="ECO:0000313" key="2">
    <source>
        <dbReference type="EMBL" id="MBB5717092.1"/>
    </source>
</evidence>
<dbReference type="EMBL" id="JACIJK010000031">
    <property type="protein sequence ID" value="MBB5717092.1"/>
    <property type="molecule type" value="Genomic_DNA"/>
</dbReference>
<sequence>MIDPRKALDILAASDVRRAARRQFLKVAGGSTLVIGASTMLAGCFNDDDDPSPAPSPTPSPSPTPTPTAITDPDILNLALNLEYL</sequence>
<organism evidence="2 3">
    <name type="scientific">Sphingomonas aerophila</name>
    <dbReference type="NCBI Taxonomy" id="1344948"/>
    <lineage>
        <taxon>Bacteria</taxon>
        <taxon>Pseudomonadati</taxon>
        <taxon>Pseudomonadota</taxon>
        <taxon>Alphaproteobacteria</taxon>
        <taxon>Sphingomonadales</taxon>
        <taxon>Sphingomonadaceae</taxon>
        <taxon>Sphingomonas</taxon>
    </lineage>
</organism>
<evidence type="ECO:0000313" key="3">
    <source>
        <dbReference type="Proteomes" id="UP000546200"/>
    </source>
</evidence>
<comment type="caution">
    <text evidence="2">The sequence shown here is derived from an EMBL/GenBank/DDBJ whole genome shotgun (WGS) entry which is preliminary data.</text>
</comment>
<feature type="compositionally biased region" description="Pro residues" evidence="1">
    <location>
        <begin position="52"/>
        <end position="66"/>
    </location>
</feature>
<name>A0A7W9BH83_9SPHN</name>
<feature type="region of interest" description="Disordered" evidence="1">
    <location>
        <begin position="44"/>
        <end position="72"/>
    </location>
</feature>
<proteinExistence type="predicted"/>
<dbReference type="AlphaFoldDB" id="A0A7W9BH83"/>
<evidence type="ECO:0008006" key="4">
    <source>
        <dbReference type="Google" id="ProtNLM"/>
    </source>
</evidence>